<reference evidence="2" key="1">
    <citation type="journal article" date="2023" name="G3 (Bethesda)">
        <title>Genome assembly and association tests identify interacting loci associated with vigor, precocity, and sex in interspecific pistachio rootstocks.</title>
        <authorList>
            <person name="Palmer W."/>
            <person name="Jacygrad E."/>
            <person name="Sagayaradj S."/>
            <person name="Cavanaugh K."/>
            <person name="Han R."/>
            <person name="Bertier L."/>
            <person name="Beede B."/>
            <person name="Kafkas S."/>
            <person name="Golino D."/>
            <person name="Preece J."/>
            <person name="Michelmore R."/>
        </authorList>
    </citation>
    <scope>NUCLEOTIDE SEQUENCE [LARGE SCALE GENOMIC DNA]</scope>
</reference>
<protein>
    <submittedName>
        <fullName evidence="1">Uncharacterized protein</fullName>
    </submittedName>
</protein>
<gene>
    <name evidence="1" type="ORF">Patl1_16021</name>
</gene>
<dbReference type="EMBL" id="CM047902">
    <property type="protein sequence ID" value="KAJ0095060.1"/>
    <property type="molecule type" value="Genomic_DNA"/>
</dbReference>
<comment type="caution">
    <text evidence="1">The sequence shown here is derived from an EMBL/GenBank/DDBJ whole genome shotgun (WGS) entry which is preliminary data.</text>
</comment>
<sequence length="103" mass="11692">MGILYEDVVVISQAEKPGDSIVITVNCPDKTSLGCNLCRIILRFGLSTCRGGILFSSFLWWLVGNITGTDDINRNECWLVKLFFIHWLRMPRNILALLFANMI</sequence>
<organism evidence="1 2">
    <name type="scientific">Pistacia atlantica</name>
    <dbReference type="NCBI Taxonomy" id="434234"/>
    <lineage>
        <taxon>Eukaryota</taxon>
        <taxon>Viridiplantae</taxon>
        <taxon>Streptophyta</taxon>
        <taxon>Embryophyta</taxon>
        <taxon>Tracheophyta</taxon>
        <taxon>Spermatophyta</taxon>
        <taxon>Magnoliopsida</taxon>
        <taxon>eudicotyledons</taxon>
        <taxon>Gunneridae</taxon>
        <taxon>Pentapetalae</taxon>
        <taxon>rosids</taxon>
        <taxon>malvids</taxon>
        <taxon>Sapindales</taxon>
        <taxon>Anacardiaceae</taxon>
        <taxon>Pistacia</taxon>
    </lineage>
</organism>
<proteinExistence type="predicted"/>
<dbReference type="Proteomes" id="UP001164250">
    <property type="component" value="Chromosome 6"/>
</dbReference>
<accession>A0ACC1B811</accession>
<name>A0ACC1B811_9ROSI</name>
<evidence type="ECO:0000313" key="1">
    <source>
        <dbReference type="EMBL" id="KAJ0095060.1"/>
    </source>
</evidence>
<keyword evidence="2" id="KW-1185">Reference proteome</keyword>
<evidence type="ECO:0000313" key="2">
    <source>
        <dbReference type="Proteomes" id="UP001164250"/>
    </source>
</evidence>